<evidence type="ECO:0000313" key="3">
    <source>
        <dbReference type="EMBL" id="CAB4892085.1"/>
    </source>
</evidence>
<feature type="region of interest" description="Disordered" evidence="1">
    <location>
        <begin position="291"/>
        <end position="327"/>
    </location>
</feature>
<protein>
    <submittedName>
        <fullName evidence="3">Unannotated protein</fullName>
    </submittedName>
</protein>
<sequence>MRVHAHRGNTFTAGTVVLAAAVVEAELRGGASPGVRAGLVLALTALAGLGALRSPLEDGTARPYQELLLALTALGGAGLIAHVLALAGAGPGSPVDAWWVAGVAASGAVLGLALARARGGTIVLGVGAALAVVAVVAATGAAWGGADPRDGVRWVLLLVVLVLVLAIVLRIDGRYGHAVALADVLAAVVVLLAATFLVDDVPGAAGALGLPTAPEGAGLGWQLLLVTAGFALAGLGATLHERGPGWLGALALLASLGVLSRGGGDLVGWPLVLAVPGLVLVGVALRPVGRRTPEEERAEGPGATVVPFGRRRPTAVLREPDPDDDLL</sequence>
<reference evidence="3" key="1">
    <citation type="submission" date="2020-05" db="EMBL/GenBank/DDBJ databases">
        <authorList>
            <person name="Chiriac C."/>
            <person name="Salcher M."/>
            <person name="Ghai R."/>
            <person name="Kavagutti S V."/>
        </authorList>
    </citation>
    <scope>NUCLEOTIDE SEQUENCE</scope>
</reference>
<feature type="transmembrane region" description="Helical" evidence="2">
    <location>
        <begin position="97"/>
        <end position="115"/>
    </location>
</feature>
<organism evidence="3">
    <name type="scientific">freshwater metagenome</name>
    <dbReference type="NCBI Taxonomy" id="449393"/>
    <lineage>
        <taxon>unclassified sequences</taxon>
        <taxon>metagenomes</taxon>
        <taxon>ecological metagenomes</taxon>
    </lineage>
</organism>
<dbReference type="AlphaFoldDB" id="A0A6J7FF65"/>
<proteinExistence type="predicted"/>
<feature type="transmembrane region" description="Helical" evidence="2">
    <location>
        <begin position="152"/>
        <end position="171"/>
    </location>
</feature>
<evidence type="ECO:0000256" key="2">
    <source>
        <dbReference type="SAM" id="Phobius"/>
    </source>
</evidence>
<feature type="transmembrane region" description="Helical" evidence="2">
    <location>
        <begin position="266"/>
        <end position="285"/>
    </location>
</feature>
<name>A0A6J7FF65_9ZZZZ</name>
<feature type="transmembrane region" description="Helical" evidence="2">
    <location>
        <begin position="68"/>
        <end position="91"/>
    </location>
</feature>
<feature type="transmembrane region" description="Helical" evidence="2">
    <location>
        <begin position="244"/>
        <end position="260"/>
    </location>
</feature>
<feature type="transmembrane region" description="Helical" evidence="2">
    <location>
        <begin position="122"/>
        <end position="146"/>
    </location>
</feature>
<evidence type="ECO:0000256" key="1">
    <source>
        <dbReference type="SAM" id="MobiDB-lite"/>
    </source>
</evidence>
<keyword evidence="2" id="KW-0472">Membrane</keyword>
<keyword evidence="2" id="KW-0812">Transmembrane</keyword>
<feature type="transmembrane region" description="Helical" evidence="2">
    <location>
        <begin position="218"/>
        <end position="237"/>
    </location>
</feature>
<gene>
    <name evidence="3" type="ORF">UFOPK3564_00069</name>
</gene>
<dbReference type="EMBL" id="CAFBMK010000002">
    <property type="protein sequence ID" value="CAB4892085.1"/>
    <property type="molecule type" value="Genomic_DNA"/>
</dbReference>
<feature type="transmembrane region" description="Helical" evidence="2">
    <location>
        <begin position="178"/>
        <end position="198"/>
    </location>
</feature>
<accession>A0A6J7FF65</accession>
<keyword evidence="2" id="KW-1133">Transmembrane helix</keyword>